<dbReference type="GO" id="GO:0004499">
    <property type="term" value="F:N,N-dimethylaniline monooxygenase activity"/>
    <property type="evidence" value="ECO:0007669"/>
    <property type="project" value="InterPro"/>
</dbReference>
<evidence type="ECO:0000313" key="6">
    <source>
        <dbReference type="EMBL" id="KAJ8971289.1"/>
    </source>
</evidence>
<evidence type="ECO:0000256" key="1">
    <source>
        <dbReference type="ARBA" id="ARBA00009183"/>
    </source>
</evidence>
<dbReference type="SUPFAM" id="SSF51905">
    <property type="entry name" value="FAD/NAD(P)-binding domain"/>
    <property type="match status" value="1"/>
</dbReference>
<dbReference type="PRINTS" id="PR00370">
    <property type="entry name" value="FMOXYGENASE"/>
</dbReference>
<feature type="non-terminal residue" evidence="6">
    <location>
        <position position="1"/>
    </location>
</feature>
<evidence type="ECO:0000256" key="3">
    <source>
        <dbReference type="ARBA" id="ARBA00022827"/>
    </source>
</evidence>
<name>A0AAV8ZX42_9CUCU</name>
<keyword evidence="7" id="KW-1185">Reference proteome</keyword>
<evidence type="ECO:0008006" key="8">
    <source>
        <dbReference type="Google" id="ProtNLM"/>
    </source>
</evidence>
<dbReference type="InterPro" id="IPR020946">
    <property type="entry name" value="Flavin_mOase-like"/>
</dbReference>
<evidence type="ECO:0000313" key="7">
    <source>
        <dbReference type="Proteomes" id="UP001162156"/>
    </source>
</evidence>
<evidence type="ECO:0000256" key="2">
    <source>
        <dbReference type="ARBA" id="ARBA00022630"/>
    </source>
</evidence>
<accession>A0AAV8ZX42</accession>
<comment type="caution">
    <text evidence="6">The sequence shown here is derived from an EMBL/GenBank/DDBJ whole genome shotgun (WGS) entry which is preliminary data.</text>
</comment>
<keyword evidence="5" id="KW-0560">Oxidoreductase</keyword>
<dbReference type="PANTHER" id="PTHR23023">
    <property type="entry name" value="DIMETHYLANILINE MONOOXYGENASE"/>
    <property type="match status" value="1"/>
</dbReference>
<keyword evidence="4" id="KW-0521">NADP</keyword>
<keyword evidence="3" id="KW-0274">FAD</keyword>
<keyword evidence="2" id="KW-0285">Flavoprotein</keyword>
<dbReference type="Pfam" id="PF00743">
    <property type="entry name" value="FMO-like"/>
    <property type="match status" value="1"/>
</dbReference>
<dbReference type="Gene3D" id="3.50.50.60">
    <property type="entry name" value="FAD/NAD(P)-binding domain"/>
    <property type="match status" value="3"/>
</dbReference>
<gene>
    <name evidence="6" type="ORF">NQ314_000766</name>
</gene>
<evidence type="ECO:0000256" key="4">
    <source>
        <dbReference type="ARBA" id="ARBA00022857"/>
    </source>
</evidence>
<dbReference type="InterPro" id="IPR050346">
    <property type="entry name" value="FMO-like"/>
</dbReference>
<dbReference type="GO" id="GO:0050660">
    <property type="term" value="F:flavin adenine dinucleotide binding"/>
    <property type="evidence" value="ECO:0007669"/>
    <property type="project" value="InterPro"/>
</dbReference>
<dbReference type="AlphaFoldDB" id="A0AAV8ZX42"/>
<dbReference type="GO" id="GO:0050661">
    <property type="term" value="F:NADP binding"/>
    <property type="evidence" value="ECO:0007669"/>
    <property type="project" value="InterPro"/>
</dbReference>
<evidence type="ECO:0000256" key="5">
    <source>
        <dbReference type="ARBA" id="ARBA00023002"/>
    </source>
</evidence>
<proteinExistence type="inferred from homology"/>
<reference evidence="6" key="1">
    <citation type="journal article" date="2023" name="Insect Mol. Biol.">
        <title>Genome sequencing provides insights into the evolution of gene families encoding plant cell wall-degrading enzymes in longhorned beetles.</title>
        <authorList>
            <person name="Shin N.R."/>
            <person name="Okamura Y."/>
            <person name="Kirsch R."/>
            <person name="Pauchet Y."/>
        </authorList>
    </citation>
    <scope>NUCLEOTIDE SEQUENCE</scope>
    <source>
        <strain evidence="6">RBIC_L_NR</strain>
    </source>
</reference>
<dbReference type="InterPro" id="IPR000960">
    <property type="entry name" value="Flavin_mOase"/>
</dbReference>
<dbReference type="Proteomes" id="UP001162156">
    <property type="component" value="Unassembled WGS sequence"/>
</dbReference>
<protein>
    <recommendedName>
        <fullName evidence="8">Flavin-containing monooxygenase</fullName>
    </recommendedName>
</protein>
<dbReference type="EMBL" id="JANEYF010000231">
    <property type="protein sequence ID" value="KAJ8971289.1"/>
    <property type="molecule type" value="Genomic_DNA"/>
</dbReference>
<sequence length="258" mass="30180">YIIKYDIFRTNLPKEVMGFPDFPIPDQKKSYLTQAEILDFLNLYADRFNLKPLVKFNSIVTDVRPLEDNTWQVTYIYKPSNEKISNIYDAVMICNGHYNDPVVPKIQGQEKFKGKIEHSHNFRSPELYKDQRILVIGAGPSGLDLTLQVSEVAKYARYFCKSLNGSMALPTMEDMRMHTESEMQSRWAKGYTKRQAHMMGQYQEFYYNDLAADANTIPIAPVLVKLRDLSVKRLYDDLLNFREDRYKIVDTENFIKVQ</sequence>
<dbReference type="InterPro" id="IPR036188">
    <property type="entry name" value="FAD/NAD-bd_sf"/>
</dbReference>
<organism evidence="6 7">
    <name type="scientific">Rhamnusium bicolor</name>
    <dbReference type="NCBI Taxonomy" id="1586634"/>
    <lineage>
        <taxon>Eukaryota</taxon>
        <taxon>Metazoa</taxon>
        <taxon>Ecdysozoa</taxon>
        <taxon>Arthropoda</taxon>
        <taxon>Hexapoda</taxon>
        <taxon>Insecta</taxon>
        <taxon>Pterygota</taxon>
        <taxon>Neoptera</taxon>
        <taxon>Endopterygota</taxon>
        <taxon>Coleoptera</taxon>
        <taxon>Polyphaga</taxon>
        <taxon>Cucujiformia</taxon>
        <taxon>Chrysomeloidea</taxon>
        <taxon>Cerambycidae</taxon>
        <taxon>Lepturinae</taxon>
        <taxon>Rhagiini</taxon>
        <taxon>Rhamnusium</taxon>
    </lineage>
</organism>
<comment type="similarity">
    <text evidence="1">Belongs to the FMO family.</text>
</comment>